<dbReference type="PANTHER" id="PTHR47089">
    <property type="entry name" value="ABC TRANSPORTER, PERMEASE PROTEIN"/>
    <property type="match status" value="1"/>
</dbReference>
<dbReference type="PANTHER" id="PTHR47089:SF1">
    <property type="entry name" value="GUANOSINE ABC TRANSPORTER PERMEASE PROTEIN NUPP"/>
    <property type="match status" value="1"/>
</dbReference>
<dbReference type="GO" id="GO:0005886">
    <property type="term" value="C:plasma membrane"/>
    <property type="evidence" value="ECO:0007669"/>
    <property type="project" value="UniProtKB-SubCell"/>
</dbReference>
<dbReference type="EMBL" id="JAABNR010000011">
    <property type="protein sequence ID" value="NBZ88526.1"/>
    <property type="molecule type" value="Genomic_DNA"/>
</dbReference>
<evidence type="ECO:0000313" key="8">
    <source>
        <dbReference type="Proteomes" id="UP001193501"/>
    </source>
</evidence>
<organism evidence="7 8">
    <name type="scientific">Stagnihabitans tardus</name>
    <dbReference type="NCBI Taxonomy" id="2699202"/>
    <lineage>
        <taxon>Bacteria</taxon>
        <taxon>Pseudomonadati</taxon>
        <taxon>Pseudomonadota</taxon>
        <taxon>Alphaproteobacteria</taxon>
        <taxon>Rhodobacterales</taxon>
        <taxon>Paracoccaceae</taxon>
        <taxon>Stagnihabitans</taxon>
    </lineage>
</organism>
<comment type="caution">
    <text evidence="7">The sequence shown here is derived from an EMBL/GenBank/DDBJ whole genome shotgun (WGS) entry which is preliminary data.</text>
</comment>
<gene>
    <name evidence="7" type="ORF">GV832_13110</name>
</gene>
<feature type="transmembrane region" description="Helical" evidence="6">
    <location>
        <begin position="276"/>
        <end position="293"/>
    </location>
</feature>
<dbReference type="InterPro" id="IPR001851">
    <property type="entry name" value="ABC_transp_permease"/>
</dbReference>
<feature type="transmembrane region" description="Helical" evidence="6">
    <location>
        <begin position="337"/>
        <end position="356"/>
    </location>
</feature>
<feature type="transmembrane region" description="Helical" evidence="6">
    <location>
        <begin position="204"/>
        <end position="227"/>
    </location>
</feature>
<dbReference type="CDD" id="cd06580">
    <property type="entry name" value="TM_PBP1_transp_TpRbsC_like"/>
    <property type="match status" value="1"/>
</dbReference>
<feature type="transmembrane region" description="Helical" evidence="6">
    <location>
        <begin position="53"/>
        <end position="75"/>
    </location>
</feature>
<proteinExistence type="predicted"/>
<evidence type="ECO:0000256" key="1">
    <source>
        <dbReference type="ARBA" id="ARBA00004651"/>
    </source>
</evidence>
<dbReference type="RefSeq" id="WP_168775339.1">
    <property type="nucleotide sequence ID" value="NZ_JAABNR010000011.1"/>
</dbReference>
<sequence length="371" mass="39399">MTKLPRWADVVLVPLICLAIAFVFCGILIASIGQSPVVALTSMITGALGTQTGWGYTLFYATNFMLTGLGVSIAFHASLFNIGGEGQATLGGFGVAIACLFFPWPHWSMALLGSITLSALFGALWALIPAWLQAKRGSHIVITTMMFNFIAYALISYLLVNVLKPEGTMDPATARFDKAFNLPKLADIFGAVGIPFSKAPPANIMLFVALGLAFATWVLLWHTRLGYAIRAFGKQEKAAVYAGIGPVRITLYALLLSGGISGLMAVNAVQGGAHRLVLNSVEGAGFIGIAVALMGRNHPFGIVLASLLFGFLYQGGNQLALATDPVTGEQLKIPREVIIVLQALVILFTGALPYMVQRPLEKLFAKLKGAA</sequence>
<dbReference type="Proteomes" id="UP001193501">
    <property type="component" value="Unassembled WGS sequence"/>
</dbReference>
<keyword evidence="3 6" id="KW-0812">Transmembrane</keyword>
<evidence type="ECO:0000256" key="3">
    <source>
        <dbReference type="ARBA" id="ARBA00022692"/>
    </source>
</evidence>
<feature type="transmembrane region" description="Helical" evidence="6">
    <location>
        <begin position="140"/>
        <end position="160"/>
    </location>
</feature>
<feature type="transmembrane region" description="Helical" evidence="6">
    <location>
        <begin position="239"/>
        <end position="264"/>
    </location>
</feature>
<feature type="transmembrane region" description="Helical" evidence="6">
    <location>
        <begin position="110"/>
        <end position="128"/>
    </location>
</feature>
<dbReference type="AlphaFoldDB" id="A0AAE4YBV4"/>
<evidence type="ECO:0000313" key="7">
    <source>
        <dbReference type="EMBL" id="NBZ88526.1"/>
    </source>
</evidence>
<protein>
    <submittedName>
        <fullName evidence="7">ABC transporter permease</fullName>
    </submittedName>
</protein>
<dbReference type="Pfam" id="PF02653">
    <property type="entry name" value="BPD_transp_2"/>
    <property type="match status" value="1"/>
</dbReference>
<name>A0AAE4YBV4_9RHOB</name>
<feature type="transmembrane region" description="Helical" evidence="6">
    <location>
        <begin position="12"/>
        <end position="33"/>
    </location>
</feature>
<feature type="transmembrane region" description="Helical" evidence="6">
    <location>
        <begin position="300"/>
        <end position="317"/>
    </location>
</feature>
<accession>A0AAE4YBV4</accession>
<keyword evidence="4 6" id="KW-1133">Transmembrane helix</keyword>
<evidence type="ECO:0000256" key="2">
    <source>
        <dbReference type="ARBA" id="ARBA00022475"/>
    </source>
</evidence>
<comment type="subcellular location">
    <subcellularLocation>
        <location evidence="1">Cell membrane</location>
        <topology evidence="1">Multi-pass membrane protein</topology>
    </subcellularLocation>
</comment>
<evidence type="ECO:0000256" key="6">
    <source>
        <dbReference type="SAM" id="Phobius"/>
    </source>
</evidence>
<keyword evidence="5 6" id="KW-0472">Membrane</keyword>
<keyword evidence="8" id="KW-1185">Reference proteome</keyword>
<dbReference type="GO" id="GO:0022857">
    <property type="term" value="F:transmembrane transporter activity"/>
    <property type="evidence" value="ECO:0007669"/>
    <property type="project" value="InterPro"/>
</dbReference>
<reference evidence="7" key="1">
    <citation type="submission" date="2020-01" db="EMBL/GenBank/DDBJ databases">
        <authorList>
            <person name="Chen W.-M."/>
        </authorList>
    </citation>
    <scope>NUCLEOTIDE SEQUENCE</scope>
    <source>
        <strain evidence="7">CYK-10</strain>
    </source>
</reference>
<evidence type="ECO:0000256" key="5">
    <source>
        <dbReference type="ARBA" id="ARBA00023136"/>
    </source>
</evidence>
<evidence type="ECO:0000256" key="4">
    <source>
        <dbReference type="ARBA" id="ARBA00022989"/>
    </source>
</evidence>
<feature type="transmembrane region" description="Helical" evidence="6">
    <location>
        <begin position="87"/>
        <end position="104"/>
    </location>
</feature>
<keyword evidence="2" id="KW-1003">Cell membrane</keyword>